<proteinExistence type="predicted"/>
<name>A0A9D1D091_9FIRM</name>
<dbReference type="InterPro" id="IPR013196">
    <property type="entry name" value="HTH_11"/>
</dbReference>
<dbReference type="EMBL" id="DVFT01000063">
    <property type="protein sequence ID" value="HIQ95782.1"/>
    <property type="molecule type" value="Genomic_DNA"/>
</dbReference>
<feature type="domain" description="3H" evidence="2">
    <location>
        <begin position="71"/>
        <end position="166"/>
    </location>
</feature>
<dbReference type="Pfam" id="PF02829">
    <property type="entry name" value="3H"/>
    <property type="match status" value="1"/>
</dbReference>
<dbReference type="PANTHER" id="PTHR40068">
    <property type="entry name" value="TRANSCRIPTION REPRESSOR NIAR-RELATED"/>
    <property type="match status" value="1"/>
</dbReference>
<dbReference type="InterPro" id="IPR036390">
    <property type="entry name" value="WH_DNA-bd_sf"/>
</dbReference>
<reference evidence="4" key="2">
    <citation type="journal article" date="2021" name="PeerJ">
        <title>Extensive microbial diversity within the chicken gut microbiome revealed by metagenomics and culture.</title>
        <authorList>
            <person name="Gilroy R."/>
            <person name="Ravi A."/>
            <person name="Getino M."/>
            <person name="Pursley I."/>
            <person name="Horton D.L."/>
            <person name="Alikhan N.F."/>
            <person name="Baker D."/>
            <person name="Gharbi K."/>
            <person name="Hall N."/>
            <person name="Watson M."/>
            <person name="Adriaenssens E.M."/>
            <person name="Foster-Nyarko E."/>
            <person name="Jarju S."/>
            <person name="Secka A."/>
            <person name="Antonio M."/>
            <person name="Oren A."/>
            <person name="Chaudhuri R.R."/>
            <person name="La Ragione R."/>
            <person name="Hildebrand F."/>
            <person name="Pallen M.J."/>
        </authorList>
    </citation>
    <scope>NUCLEOTIDE SEQUENCE</scope>
    <source>
        <strain evidence="4">ChiSjej3B21-11622</strain>
    </source>
</reference>
<protein>
    <submittedName>
        <fullName evidence="4">Transcription repressor NadR</fullName>
    </submittedName>
</protein>
<organism evidence="4 5">
    <name type="scientific">Candidatus Limivivens merdigallinarum</name>
    <dbReference type="NCBI Taxonomy" id="2840859"/>
    <lineage>
        <taxon>Bacteria</taxon>
        <taxon>Bacillati</taxon>
        <taxon>Bacillota</taxon>
        <taxon>Clostridia</taxon>
        <taxon>Lachnospirales</taxon>
        <taxon>Lachnospiraceae</taxon>
        <taxon>Lachnospiraceae incertae sedis</taxon>
        <taxon>Candidatus Limivivens</taxon>
    </lineage>
</organism>
<feature type="binding site" evidence="1">
    <location>
        <position position="74"/>
    </location>
    <ligand>
        <name>Ni(2+)</name>
        <dbReference type="ChEBI" id="CHEBI:49786"/>
    </ligand>
</feature>
<dbReference type="AlphaFoldDB" id="A0A9D1D091"/>
<dbReference type="Pfam" id="PF08279">
    <property type="entry name" value="HTH_11"/>
    <property type="match status" value="1"/>
</dbReference>
<dbReference type="PIRSF" id="PIRSF037847">
    <property type="entry name" value="NiaR"/>
    <property type="match status" value="1"/>
</dbReference>
<feature type="binding site" evidence="1">
    <location>
        <position position="143"/>
    </location>
    <ligand>
        <name>Ni(2+)</name>
        <dbReference type="ChEBI" id="CHEBI:49786"/>
    </ligand>
</feature>
<dbReference type="Gene3D" id="3.30.1340.20">
    <property type="entry name" value="3H domain"/>
    <property type="match status" value="1"/>
</dbReference>
<dbReference type="SUPFAM" id="SSF46785">
    <property type="entry name" value="Winged helix' DNA-binding domain"/>
    <property type="match status" value="1"/>
</dbReference>
<feature type="domain" description="Helix-turn-helix type 11" evidence="3">
    <location>
        <begin position="6"/>
        <end position="58"/>
    </location>
</feature>
<gene>
    <name evidence="4" type="ORF">IAB26_04395</name>
</gene>
<accession>A0A9D1D091</accession>
<feature type="binding site" evidence="1">
    <location>
        <position position="141"/>
    </location>
    <ligand>
        <name>Ni(2+)</name>
        <dbReference type="ChEBI" id="CHEBI:49786"/>
    </ligand>
</feature>
<keyword evidence="1" id="KW-0479">Metal-binding</keyword>
<dbReference type="InterPro" id="IPR004173">
    <property type="entry name" value="3H_domain"/>
</dbReference>
<dbReference type="InterPro" id="IPR036388">
    <property type="entry name" value="WH-like_DNA-bd_sf"/>
</dbReference>
<dbReference type="InterPro" id="IPR026043">
    <property type="entry name" value="NadR"/>
</dbReference>
<feature type="binding site" evidence="1">
    <location>
        <position position="82"/>
    </location>
    <ligand>
        <name>Ni(2+)</name>
        <dbReference type="ChEBI" id="CHEBI:49786"/>
    </ligand>
</feature>
<evidence type="ECO:0000256" key="1">
    <source>
        <dbReference type="PIRSR" id="PIRSR037847-1"/>
    </source>
</evidence>
<dbReference type="GO" id="GO:0046872">
    <property type="term" value="F:metal ion binding"/>
    <property type="evidence" value="ECO:0007669"/>
    <property type="project" value="UniProtKB-KW"/>
</dbReference>
<keyword evidence="1" id="KW-0533">Nickel</keyword>
<evidence type="ECO:0000259" key="3">
    <source>
        <dbReference type="Pfam" id="PF08279"/>
    </source>
</evidence>
<dbReference type="Gene3D" id="1.10.10.10">
    <property type="entry name" value="Winged helix-like DNA-binding domain superfamily/Winged helix DNA-binding domain"/>
    <property type="match status" value="1"/>
</dbReference>
<comment type="caution">
    <text evidence="4">The sequence shown here is derived from an EMBL/GenBank/DDBJ whole genome shotgun (WGS) entry which is preliminary data.</text>
</comment>
<dbReference type="Proteomes" id="UP000886886">
    <property type="component" value="Unassembled WGS sequence"/>
</dbReference>
<dbReference type="InterPro" id="IPR035922">
    <property type="entry name" value="3H_dom_sf"/>
</dbReference>
<evidence type="ECO:0000313" key="5">
    <source>
        <dbReference type="Proteomes" id="UP000886886"/>
    </source>
</evidence>
<reference evidence="4" key="1">
    <citation type="submission" date="2020-10" db="EMBL/GenBank/DDBJ databases">
        <authorList>
            <person name="Gilroy R."/>
        </authorList>
    </citation>
    <scope>NUCLEOTIDE SEQUENCE</scope>
    <source>
        <strain evidence="4">ChiSjej3B21-11622</strain>
    </source>
</reference>
<dbReference type="PANTHER" id="PTHR40068:SF1">
    <property type="entry name" value="TRANSCRIPTION REPRESSOR NIAR-RELATED"/>
    <property type="match status" value="1"/>
</dbReference>
<evidence type="ECO:0000259" key="2">
    <source>
        <dbReference type="Pfam" id="PF02829"/>
    </source>
</evidence>
<evidence type="ECO:0000313" key="4">
    <source>
        <dbReference type="EMBL" id="HIQ95782.1"/>
    </source>
</evidence>
<dbReference type="SUPFAM" id="SSF75500">
    <property type="entry name" value="Putative transcriptional regulator TM1602, C-terminal domain"/>
    <property type="match status" value="1"/>
</dbReference>
<sequence>MTGKERRNAVFHTIKDSKGPVSGKELAEKFGVSRQVIVQDMALIRAKGYEIISTNRGYLLNAPQSVSRVFQVCHTDEELREELYVIVDLGGRVKNVMVEHQVYGHLEAELNVTSRRTAEKFLEDIQKGKSSPLKNLTSDYHWHVVEADSEETLEEIEKMLKEKGFLVEEP</sequence>